<dbReference type="Proteomes" id="UP000006263">
    <property type="component" value="Unassembled WGS sequence"/>
</dbReference>
<gene>
    <name evidence="1" type="ORF">GMES_3633</name>
</gene>
<evidence type="ECO:0000313" key="2">
    <source>
        <dbReference type="Proteomes" id="UP000006263"/>
    </source>
</evidence>
<dbReference type="EMBL" id="BAEP01000073">
    <property type="protein sequence ID" value="GAC25910.1"/>
    <property type="molecule type" value="Genomic_DNA"/>
</dbReference>
<proteinExistence type="predicted"/>
<protein>
    <submittedName>
        <fullName evidence="1">Uncharacterized protein</fullName>
    </submittedName>
</protein>
<name>K6ZRJ0_9ALTE</name>
<reference evidence="1 2" key="1">
    <citation type="journal article" date="2017" name="Antonie Van Leeuwenhoek">
        <title>Rhizobium rhizosphaerae sp. nov., a novel species isolated from rice rhizosphere.</title>
        <authorList>
            <person name="Zhao J.J."/>
            <person name="Zhang J."/>
            <person name="Zhang R.J."/>
            <person name="Zhang C.W."/>
            <person name="Yin H.Q."/>
            <person name="Zhang X.X."/>
        </authorList>
    </citation>
    <scope>NUCLEOTIDE SEQUENCE [LARGE SCALE GENOMIC DNA]</scope>
    <source>
        <strain evidence="1 2">KMM 241</strain>
    </source>
</reference>
<accession>K6ZRJ0</accession>
<evidence type="ECO:0000313" key="1">
    <source>
        <dbReference type="EMBL" id="GAC25910.1"/>
    </source>
</evidence>
<comment type="caution">
    <text evidence="1">The sequence shown here is derived from an EMBL/GenBank/DDBJ whole genome shotgun (WGS) entry which is preliminary data.</text>
</comment>
<sequence length="39" mass="4376">MISNREYKKTAVSHADSGFILTLLNAYAFNNISLVMRVS</sequence>
<organism evidence="1 2">
    <name type="scientific">Paraglaciecola mesophila KMM 241</name>
    <dbReference type="NCBI Taxonomy" id="1128912"/>
    <lineage>
        <taxon>Bacteria</taxon>
        <taxon>Pseudomonadati</taxon>
        <taxon>Pseudomonadota</taxon>
        <taxon>Gammaproteobacteria</taxon>
        <taxon>Alteromonadales</taxon>
        <taxon>Alteromonadaceae</taxon>
        <taxon>Paraglaciecola</taxon>
    </lineage>
</organism>
<dbReference type="AlphaFoldDB" id="K6ZRJ0"/>